<dbReference type="AlphaFoldDB" id="A0AA45L9S9"/>
<dbReference type="EMBL" id="CP073249">
    <property type="protein sequence ID" value="QUF05693.1"/>
    <property type="molecule type" value="Genomic_DNA"/>
</dbReference>
<gene>
    <name evidence="1" type="ORF">KCV87_06280</name>
</gene>
<accession>A0AA45L9S9</accession>
<evidence type="ECO:0000313" key="1">
    <source>
        <dbReference type="EMBL" id="QUF05693.1"/>
    </source>
</evidence>
<sequence length="100" mass="11017">MVRAQVVLEKGAVRITGDIEHPVIPIGDIRDVEVVSTTSAVGLFISYPVLVKAEDDWEPLRPLRRLDVDGRPHPDVVARARALHDHVFGADPSATPDHLR</sequence>
<dbReference type="Proteomes" id="UP000677152">
    <property type="component" value="Chromosome"/>
</dbReference>
<evidence type="ECO:0000313" key="2">
    <source>
        <dbReference type="Proteomes" id="UP000677152"/>
    </source>
</evidence>
<proteinExistence type="predicted"/>
<name>A0AA45L9S9_9PSEU</name>
<organism evidence="1 2">
    <name type="scientific">Actinosynnema pretiosum subsp. pretiosum</name>
    <dbReference type="NCBI Taxonomy" id="103721"/>
    <lineage>
        <taxon>Bacteria</taxon>
        <taxon>Bacillati</taxon>
        <taxon>Actinomycetota</taxon>
        <taxon>Actinomycetes</taxon>
        <taxon>Pseudonocardiales</taxon>
        <taxon>Pseudonocardiaceae</taxon>
        <taxon>Actinosynnema</taxon>
    </lineage>
</organism>
<reference evidence="1" key="1">
    <citation type="submission" date="2021-04" db="EMBL/GenBank/DDBJ databases">
        <title>Genomic sequence of Actinosynnema pretiosum subsp. pretiosum ATCC 31280 (C-14919).</title>
        <authorList>
            <person name="Bai L."/>
            <person name="Wang X."/>
            <person name="Xiao Y."/>
        </authorList>
    </citation>
    <scope>NUCLEOTIDE SEQUENCE</scope>
    <source>
        <strain evidence="1">ATCC 31280</strain>
    </source>
</reference>
<protein>
    <submittedName>
        <fullName evidence="1">Uncharacterized protein</fullName>
    </submittedName>
</protein>